<dbReference type="InterPro" id="IPR001296">
    <property type="entry name" value="Glyco_trans_1"/>
</dbReference>
<dbReference type="CDD" id="cd03811">
    <property type="entry name" value="GT4_GT28_WabH-like"/>
    <property type="match status" value="1"/>
</dbReference>
<evidence type="ECO:0000313" key="2">
    <source>
        <dbReference type="EMBL" id="MBD0823873.1"/>
    </source>
</evidence>
<organism evidence="2 3">
    <name type="scientific">Aestuariibaculum marinum</name>
    <dbReference type="NCBI Taxonomy" id="2683592"/>
    <lineage>
        <taxon>Bacteria</taxon>
        <taxon>Pseudomonadati</taxon>
        <taxon>Bacteroidota</taxon>
        <taxon>Flavobacteriia</taxon>
        <taxon>Flavobacteriales</taxon>
        <taxon>Flavobacteriaceae</taxon>
    </lineage>
</organism>
<evidence type="ECO:0000313" key="3">
    <source>
        <dbReference type="Proteomes" id="UP000621516"/>
    </source>
</evidence>
<comment type="caution">
    <text evidence="2">The sequence shown here is derived from an EMBL/GenBank/DDBJ whole genome shotgun (WGS) entry which is preliminary data.</text>
</comment>
<name>A0A8J6UB57_9FLAO</name>
<dbReference type="PANTHER" id="PTHR12526">
    <property type="entry name" value="GLYCOSYLTRANSFERASE"/>
    <property type="match status" value="1"/>
</dbReference>
<dbReference type="Proteomes" id="UP000621516">
    <property type="component" value="Unassembled WGS sequence"/>
</dbReference>
<evidence type="ECO:0000259" key="1">
    <source>
        <dbReference type="Pfam" id="PF00534"/>
    </source>
</evidence>
<dbReference type="AlphaFoldDB" id="A0A8J6UB57"/>
<feature type="domain" description="Glycosyl transferase family 1" evidence="1">
    <location>
        <begin position="186"/>
        <end position="344"/>
    </location>
</feature>
<proteinExistence type="predicted"/>
<dbReference type="Gene3D" id="3.40.50.2000">
    <property type="entry name" value="Glycogen Phosphorylase B"/>
    <property type="match status" value="2"/>
</dbReference>
<dbReference type="EMBL" id="JACVXD010000003">
    <property type="protein sequence ID" value="MBD0823873.1"/>
    <property type="molecule type" value="Genomic_DNA"/>
</dbReference>
<dbReference type="PANTHER" id="PTHR12526:SF630">
    <property type="entry name" value="GLYCOSYLTRANSFERASE"/>
    <property type="match status" value="1"/>
</dbReference>
<gene>
    <name evidence="2" type="ORF">ICJ85_07550</name>
</gene>
<protein>
    <submittedName>
        <fullName evidence="2">Glycosyltransferase</fullName>
    </submittedName>
</protein>
<keyword evidence="3" id="KW-1185">Reference proteome</keyword>
<sequence length="368" mass="40709">MQGLVGQGHQVTVLGFQELNRYPIQGVVYQSLGSNQSKIKLMLTSLKIALKHGGIGTFFKTIVSIFKGNKRYLQAQNLEFVFKTIQPDVVHVQWPSLLPWLEPHLENPDFKVVLSQRGFHINVRPFVDAENRVYLQHLYPKLDGLHSVSQAISQKGNNIGTPKNGVDTVVYTGIDLERVPYTARTKQEGVIQLLSVGRPHWIKDYPTAIKACAVLKAKGVDFHYTIIGGAGHEELLFLIHELGLNTYVTLSGKMSQEAVYNQMRGADVLLVSSAEEGLPNVAVEAMALGTPVVSTDCGGVSELVEDDVTGWLVPVADAKAMAEAIMEVKTLDLEDLNVLTRRARIKVEQQHRVEDMVDGMITLYNSVL</sequence>
<dbReference type="GO" id="GO:0016757">
    <property type="term" value="F:glycosyltransferase activity"/>
    <property type="evidence" value="ECO:0007669"/>
    <property type="project" value="InterPro"/>
</dbReference>
<reference evidence="2 3" key="1">
    <citation type="journal article" date="2018" name="J. Microbiol.">
        <title>Aestuariibaculum marinum sp. nov., a marine bacterium isolated from seawater in South Korea.</title>
        <authorList>
            <person name="Choi J."/>
            <person name="Lee D."/>
            <person name="Jang J.H."/>
            <person name="Cha S."/>
            <person name="Seo T."/>
        </authorList>
    </citation>
    <scope>NUCLEOTIDE SEQUENCE [LARGE SCALE GENOMIC DNA]</scope>
    <source>
        <strain evidence="2 3">IP7</strain>
    </source>
</reference>
<dbReference type="Pfam" id="PF00534">
    <property type="entry name" value="Glycos_transf_1"/>
    <property type="match status" value="1"/>
</dbReference>
<dbReference type="SUPFAM" id="SSF53756">
    <property type="entry name" value="UDP-Glycosyltransferase/glycogen phosphorylase"/>
    <property type="match status" value="1"/>
</dbReference>
<accession>A0A8J6UB57</accession>